<reference evidence="2 3" key="1">
    <citation type="submission" date="2018-08" db="EMBL/GenBank/DDBJ databases">
        <title>Jishengella sp. nov., isolated from a root of Azadirachta indica A. Juss. var. siamensis Valenton.</title>
        <authorList>
            <person name="Kuncharoen N."/>
            <person name="Tanasupawat S."/>
            <person name="Kudo T."/>
            <person name="Ohkuma M."/>
        </authorList>
    </citation>
    <scope>NUCLEOTIDE SEQUENCE [LARGE SCALE GENOMIC DNA]</scope>
    <source>
        <strain evidence="2 3">AZ1-13</strain>
    </source>
</reference>
<evidence type="ECO:0008006" key="4">
    <source>
        <dbReference type="Google" id="ProtNLM"/>
    </source>
</evidence>
<gene>
    <name evidence="2" type="ORF">D2L64_03930</name>
</gene>
<name>A0A418N096_9ACTN</name>
<organism evidence="2 3">
    <name type="scientific">Micromonospora radicis</name>
    <dbReference type="NCBI Taxonomy" id="1894971"/>
    <lineage>
        <taxon>Bacteria</taxon>
        <taxon>Bacillati</taxon>
        <taxon>Actinomycetota</taxon>
        <taxon>Actinomycetes</taxon>
        <taxon>Micromonosporales</taxon>
        <taxon>Micromonosporaceae</taxon>
        <taxon>Micromonospora</taxon>
    </lineage>
</organism>
<evidence type="ECO:0000313" key="2">
    <source>
        <dbReference type="EMBL" id="RIV40763.1"/>
    </source>
</evidence>
<feature type="compositionally biased region" description="Low complexity" evidence="1">
    <location>
        <begin position="85"/>
        <end position="95"/>
    </location>
</feature>
<accession>A0A418N096</accession>
<feature type="region of interest" description="Disordered" evidence="1">
    <location>
        <begin position="82"/>
        <end position="105"/>
    </location>
</feature>
<keyword evidence="3" id="KW-1185">Reference proteome</keyword>
<protein>
    <recommendedName>
        <fullName evidence="4">Ferritin-like domain-containing protein</fullName>
    </recommendedName>
</protein>
<dbReference type="AlphaFoldDB" id="A0A418N096"/>
<evidence type="ECO:0000256" key="1">
    <source>
        <dbReference type="SAM" id="MobiDB-lite"/>
    </source>
</evidence>
<proteinExistence type="predicted"/>
<dbReference type="RefSeq" id="WP_119573202.1">
    <property type="nucleotide sequence ID" value="NZ_QXEC01000002.1"/>
</dbReference>
<dbReference type="Proteomes" id="UP000283832">
    <property type="component" value="Unassembled WGS sequence"/>
</dbReference>
<evidence type="ECO:0000313" key="3">
    <source>
        <dbReference type="Proteomes" id="UP000283832"/>
    </source>
</evidence>
<dbReference type="EMBL" id="QXEC01000002">
    <property type="protein sequence ID" value="RIV40763.1"/>
    <property type="molecule type" value="Genomic_DNA"/>
</dbReference>
<comment type="caution">
    <text evidence="2">The sequence shown here is derived from an EMBL/GenBank/DDBJ whole genome shotgun (WGS) entry which is preliminary data.</text>
</comment>
<sequence length="154" mass="15500">MLRAGALLTLGGASVPLTGCDLLDREEPPRPDPLTPLFDEALRLAAGLRAAATAQPDLAGRLTPLAEAHEAHAAELAQLIGAALPSTTVTPDDPTGTPPGTPPADRAATLAALRKAERAGRDSATAACAAAPEDRAALLGSIAAARATHLEALR</sequence>